<dbReference type="Pfam" id="PF01874">
    <property type="entry name" value="CitG"/>
    <property type="match status" value="1"/>
</dbReference>
<dbReference type="Proteomes" id="UP001141336">
    <property type="component" value="Unassembled WGS sequence"/>
</dbReference>
<dbReference type="PANTHER" id="PTHR42280:SF1">
    <property type="entry name" value="CITG FAMILY PROTEIN"/>
    <property type="match status" value="1"/>
</dbReference>
<gene>
    <name evidence="1" type="ORF">O0S09_09300</name>
</gene>
<keyword evidence="2" id="KW-1185">Reference proteome</keyword>
<evidence type="ECO:0000313" key="1">
    <source>
        <dbReference type="EMBL" id="MCZ0863441.1"/>
    </source>
</evidence>
<dbReference type="EMBL" id="JAPTGC010000020">
    <property type="protein sequence ID" value="MCZ0863441.1"/>
    <property type="molecule type" value="Genomic_DNA"/>
</dbReference>
<reference evidence="1" key="1">
    <citation type="submission" date="2022-12" db="EMBL/GenBank/DDBJ databases">
        <title>Isolation and characterisation of novel Methanocorpusculum spp. from native Australian herbivores indicates the genus is ancestrally host-associated.</title>
        <authorList>
            <person name="Volmer J.G."/>
            <person name="Soo R.M."/>
            <person name="Evans P.N."/>
            <person name="Hoedt E.C."/>
            <person name="Astorga Alsina A.L."/>
            <person name="Woodcroft B.J."/>
            <person name="Tyson G.W."/>
            <person name="Hugenholtz P."/>
            <person name="Morrison M."/>
        </authorList>
    </citation>
    <scope>NUCLEOTIDE SEQUENCE</scope>
    <source>
        <strain evidence="1">CW153</strain>
    </source>
</reference>
<sequence length="276" mass="30177">MSLPTVKPASPAELAQFAMLLEVTARGKPGNIDRCHDYADTRLDHFLASAVLAKPVFSAVEDGCLSIGEAVRDAVARTNMHNGGNTHFGAFLLLLPLLAGRGIAGAAELVQKTTVTDAVLFYEAFGLTQVRVRTKDPMDVNDPASVQRLRDEQITMYNVMEYSAPHDMVAREWTNGFALTRWAADLLLEQNTGVHAIPAMFLTLMAEYPDTFIAKKFDDATAEQVMHKARDVKCGRRDLAAFDEECINAGINPGSLADICIAGIFTALLEGWKWDC</sequence>
<protein>
    <submittedName>
        <fullName evidence="1">Triphosphoribosyl-dephospho-CoA synthase</fullName>
    </submittedName>
</protein>
<dbReference type="Gene3D" id="1.10.4200.10">
    <property type="entry name" value="Triphosphoribosyl-dephospho-CoA protein"/>
    <property type="match status" value="1"/>
</dbReference>
<dbReference type="InterPro" id="IPR002736">
    <property type="entry name" value="CitG"/>
</dbReference>
<dbReference type="PANTHER" id="PTHR42280">
    <property type="entry name" value="CITG FAMILY PROTEIN"/>
    <property type="match status" value="1"/>
</dbReference>
<dbReference type="RefSeq" id="WP_268923707.1">
    <property type="nucleotide sequence ID" value="NZ_JAPTGC010000020.1"/>
</dbReference>
<proteinExistence type="predicted"/>
<name>A0ABT4INV9_9EURY</name>
<comment type="caution">
    <text evidence="1">The sequence shown here is derived from an EMBL/GenBank/DDBJ whole genome shotgun (WGS) entry which is preliminary data.</text>
</comment>
<evidence type="ECO:0000313" key="2">
    <source>
        <dbReference type="Proteomes" id="UP001141336"/>
    </source>
</evidence>
<accession>A0ABT4INV9</accession>
<organism evidence="1 2">
    <name type="scientific">Methanocorpusculum vombati</name>
    <dbReference type="NCBI Taxonomy" id="3002864"/>
    <lineage>
        <taxon>Archaea</taxon>
        <taxon>Methanobacteriati</taxon>
        <taxon>Methanobacteriota</taxon>
        <taxon>Stenosarchaea group</taxon>
        <taxon>Methanomicrobia</taxon>
        <taxon>Methanomicrobiales</taxon>
        <taxon>Methanocorpusculaceae</taxon>
        <taxon>Methanocorpusculum</taxon>
    </lineage>
</organism>